<reference evidence="2 3" key="1">
    <citation type="journal article" date="2016" name="Nat. Commun.">
        <title>Thousands of microbial genomes shed light on interconnected biogeochemical processes in an aquifer system.</title>
        <authorList>
            <person name="Anantharaman K."/>
            <person name="Brown C.T."/>
            <person name="Hug L.A."/>
            <person name="Sharon I."/>
            <person name="Castelle C.J."/>
            <person name="Probst A.J."/>
            <person name="Thomas B.C."/>
            <person name="Singh A."/>
            <person name="Wilkins M.J."/>
            <person name="Karaoz U."/>
            <person name="Brodie E.L."/>
            <person name="Williams K.H."/>
            <person name="Hubbard S.S."/>
            <person name="Banfield J.F."/>
        </authorList>
    </citation>
    <scope>NUCLEOTIDE SEQUENCE [LARGE SCALE GENOMIC DNA]</scope>
</reference>
<keyword evidence="1" id="KW-0472">Membrane</keyword>
<proteinExistence type="predicted"/>
<dbReference type="NCBIfam" id="TIGR02532">
    <property type="entry name" value="IV_pilin_GFxxxE"/>
    <property type="match status" value="1"/>
</dbReference>
<dbReference type="AlphaFoldDB" id="A0A1F6V670"/>
<keyword evidence="1" id="KW-0812">Transmembrane</keyword>
<comment type="caution">
    <text evidence="2">The sequence shown here is derived from an EMBL/GenBank/DDBJ whole genome shotgun (WGS) entry which is preliminary data.</text>
</comment>
<protein>
    <submittedName>
        <fullName evidence="2">Uncharacterized protein</fullName>
    </submittedName>
</protein>
<name>A0A1F6V670_9BACT</name>
<dbReference type="InterPro" id="IPR012902">
    <property type="entry name" value="N_methyl_site"/>
</dbReference>
<organism evidence="2 3">
    <name type="scientific">Candidatus Nomurabacteria bacterium RIFCSPHIGHO2_01_FULL_40_24b</name>
    <dbReference type="NCBI Taxonomy" id="1801739"/>
    <lineage>
        <taxon>Bacteria</taxon>
        <taxon>Candidatus Nomuraibacteriota</taxon>
    </lineage>
</organism>
<dbReference type="Pfam" id="PF07963">
    <property type="entry name" value="N_methyl"/>
    <property type="match status" value="1"/>
</dbReference>
<dbReference type="Proteomes" id="UP000177370">
    <property type="component" value="Unassembled WGS sequence"/>
</dbReference>
<feature type="transmembrane region" description="Helical" evidence="1">
    <location>
        <begin position="15"/>
        <end position="37"/>
    </location>
</feature>
<evidence type="ECO:0000313" key="2">
    <source>
        <dbReference type="EMBL" id="OGI64954.1"/>
    </source>
</evidence>
<accession>A0A1F6V670</accession>
<evidence type="ECO:0000256" key="1">
    <source>
        <dbReference type="SAM" id="Phobius"/>
    </source>
</evidence>
<evidence type="ECO:0000313" key="3">
    <source>
        <dbReference type="Proteomes" id="UP000177370"/>
    </source>
</evidence>
<keyword evidence="1" id="KW-1133">Transmembrane helix</keyword>
<dbReference type="EMBL" id="MFTP01000024">
    <property type="protein sequence ID" value="OGI64954.1"/>
    <property type="molecule type" value="Genomic_DNA"/>
</dbReference>
<gene>
    <name evidence="2" type="ORF">A2647_02020</name>
</gene>
<sequence>MLPRSLNKGFTLIEVLIYIVLFSILMGGGFITAYQMIDGSRKLSAKDTLQEEGNFIMRKISWALTSVDPTVATIPSAGTSPNLRVTKYDGNQIDVQLNGTKIEMKQSINGSTFRPITTDNVSVSSLQFTYITPVGLEPAGITAAAVINGINFTITKYMRK</sequence>